<gene>
    <name evidence="7" type="ORF">GUA46_04060</name>
</gene>
<organism evidence="7 8">
    <name type="scientific">Flagellimonas chongwuensis</name>
    <dbReference type="NCBI Taxonomy" id="2697365"/>
    <lineage>
        <taxon>Bacteria</taxon>
        <taxon>Pseudomonadati</taxon>
        <taxon>Bacteroidota</taxon>
        <taxon>Flavobacteriia</taxon>
        <taxon>Flavobacteriales</taxon>
        <taxon>Flavobacteriaceae</taxon>
        <taxon>Flagellimonas</taxon>
    </lineage>
</organism>
<protein>
    <submittedName>
        <fullName evidence="7">NlpC/P60 family protein</fullName>
    </submittedName>
</protein>
<proteinExistence type="inferred from homology"/>
<keyword evidence="4" id="KW-0788">Thiol protease</keyword>
<keyword evidence="2" id="KW-0645">Protease</keyword>
<dbReference type="InterPro" id="IPR000064">
    <property type="entry name" value="NLP_P60_dom"/>
</dbReference>
<evidence type="ECO:0000256" key="2">
    <source>
        <dbReference type="ARBA" id="ARBA00022670"/>
    </source>
</evidence>
<feature type="domain" description="NlpC/P60" evidence="6">
    <location>
        <begin position="58"/>
        <end position="185"/>
    </location>
</feature>
<dbReference type="GO" id="GO:0006508">
    <property type="term" value="P:proteolysis"/>
    <property type="evidence" value="ECO:0007669"/>
    <property type="project" value="UniProtKB-KW"/>
</dbReference>
<evidence type="ECO:0000259" key="6">
    <source>
        <dbReference type="PROSITE" id="PS51935"/>
    </source>
</evidence>
<evidence type="ECO:0000256" key="4">
    <source>
        <dbReference type="ARBA" id="ARBA00022807"/>
    </source>
</evidence>
<evidence type="ECO:0000256" key="1">
    <source>
        <dbReference type="ARBA" id="ARBA00007074"/>
    </source>
</evidence>
<dbReference type="Gene3D" id="3.90.1720.10">
    <property type="entry name" value="endopeptidase domain like (from Nostoc punctiforme)"/>
    <property type="match status" value="1"/>
</dbReference>
<name>A0A850NE04_9FLAO</name>
<dbReference type="PROSITE" id="PS51257">
    <property type="entry name" value="PROKAR_LIPOPROTEIN"/>
    <property type="match status" value="1"/>
</dbReference>
<dbReference type="SUPFAM" id="SSF54001">
    <property type="entry name" value="Cysteine proteinases"/>
    <property type="match status" value="1"/>
</dbReference>
<sequence length="185" mass="20729">MLRKTIILLLFFAITACGPGKKRRTYNKTRTVSVEGSTEDTSPKSEPKKENKREGRKNVKADEIISTALSYSGTRYKYGGTTKKGMDCSGLVYVSLKENDIMFPRTSYQMALEGNKIRVSDVEKGDLLFFQTSKTGRRINHVGLVVDVNGDDIKFIHATTSRGVLVSSLREGYWNSAFVKAMRIL</sequence>
<comment type="caution">
    <text evidence="7">The sequence shown here is derived from an EMBL/GenBank/DDBJ whole genome shotgun (WGS) entry which is preliminary data.</text>
</comment>
<evidence type="ECO:0000313" key="8">
    <source>
        <dbReference type="Proteomes" id="UP000558089"/>
    </source>
</evidence>
<feature type="compositionally biased region" description="Polar residues" evidence="5">
    <location>
        <begin position="28"/>
        <end position="40"/>
    </location>
</feature>
<dbReference type="PROSITE" id="PS51935">
    <property type="entry name" value="NLPC_P60"/>
    <property type="match status" value="1"/>
</dbReference>
<dbReference type="InterPro" id="IPR051202">
    <property type="entry name" value="Peptidase_C40"/>
</dbReference>
<dbReference type="Proteomes" id="UP000558089">
    <property type="component" value="Unassembled WGS sequence"/>
</dbReference>
<feature type="compositionally biased region" description="Basic and acidic residues" evidence="5">
    <location>
        <begin position="41"/>
        <end position="57"/>
    </location>
</feature>
<dbReference type="InterPro" id="IPR038765">
    <property type="entry name" value="Papain-like_cys_pep_sf"/>
</dbReference>
<keyword evidence="8" id="KW-1185">Reference proteome</keyword>
<reference evidence="7 8" key="1">
    <citation type="submission" date="2020-01" db="EMBL/GenBank/DDBJ databases">
        <title>Draft Genome Analysis of Muricauda sp. HICW Isolated from coastal seawater of PR China.</title>
        <authorList>
            <person name="Chen M.-X."/>
        </authorList>
    </citation>
    <scope>NUCLEOTIDE SEQUENCE [LARGE SCALE GENOMIC DNA]</scope>
    <source>
        <strain evidence="7 8">HICW</strain>
    </source>
</reference>
<dbReference type="AlphaFoldDB" id="A0A850NE04"/>
<evidence type="ECO:0000256" key="5">
    <source>
        <dbReference type="SAM" id="MobiDB-lite"/>
    </source>
</evidence>
<dbReference type="EMBL" id="WYET01000001">
    <property type="protein sequence ID" value="NVN17506.1"/>
    <property type="molecule type" value="Genomic_DNA"/>
</dbReference>
<accession>A0A850NE04</accession>
<comment type="similarity">
    <text evidence="1">Belongs to the peptidase C40 family.</text>
</comment>
<evidence type="ECO:0000313" key="7">
    <source>
        <dbReference type="EMBL" id="NVN17506.1"/>
    </source>
</evidence>
<dbReference type="RefSeq" id="WP_176619398.1">
    <property type="nucleotide sequence ID" value="NZ_WYET01000001.1"/>
</dbReference>
<feature type="region of interest" description="Disordered" evidence="5">
    <location>
        <begin position="27"/>
        <end position="57"/>
    </location>
</feature>
<dbReference type="PANTHER" id="PTHR47053">
    <property type="entry name" value="MUREIN DD-ENDOPEPTIDASE MEPH-RELATED"/>
    <property type="match status" value="1"/>
</dbReference>
<evidence type="ECO:0000256" key="3">
    <source>
        <dbReference type="ARBA" id="ARBA00022801"/>
    </source>
</evidence>
<dbReference type="GO" id="GO:0008234">
    <property type="term" value="F:cysteine-type peptidase activity"/>
    <property type="evidence" value="ECO:0007669"/>
    <property type="project" value="UniProtKB-KW"/>
</dbReference>
<dbReference type="PANTHER" id="PTHR47053:SF1">
    <property type="entry name" value="MUREIN DD-ENDOPEPTIDASE MEPH-RELATED"/>
    <property type="match status" value="1"/>
</dbReference>
<keyword evidence="3" id="KW-0378">Hydrolase</keyword>
<dbReference type="Pfam" id="PF00877">
    <property type="entry name" value="NLPC_P60"/>
    <property type="match status" value="1"/>
</dbReference>